<dbReference type="Gene3D" id="1.25.40.20">
    <property type="entry name" value="Ankyrin repeat-containing domain"/>
    <property type="match status" value="1"/>
</dbReference>
<dbReference type="Pfam" id="PF13540">
    <property type="entry name" value="RCC1_2"/>
    <property type="match status" value="1"/>
</dbReference>
<accession>A0A4U0XIS2</accession>
<feature type="compositionally biased region" description="Basic and acidic residues" evidence="4">
    <location>
        <begin position="1667"/>
        <end position="1686"/>
    </location>
</feature>
<feature type="compositionally biased region" description="Basic and acidic residues" evidence="4">
    <location>
        <begin position="1286"/>
        <end position="1298"/>
    </location>
</feature>
<dbReference type="PANTHER" id="PTHR22872:SF2">
    <property type="entry name" value="INHIBITOR OF BRUTON TYROSINE KINASE"/>
    <property type="match status" value="1"/>
</dbReference>
<feature type="compositionally biased region" description="Basic and acidic residues" evidence="4">
    <location>
        <begin position="1960"/>
        <end position="1969"/>
    </location>
</feature>
<comment type="caution">
    <text evidence="6">The sequence shown here is derived from an EMBL/GenBank/DDBJ whole genome shotgun (WGS) entry which is preliminary data.</text>
</comment>
<feature type="repeat" description="ANK" evidence="2">
    <location>
        <begin position="125"/>
        <end position="150"/>
    </location>
</feature>
<dbReference type="InterPro" id="IPR051625">
    <property type="entry name" value="Signaling_Regulatory_Domain"/>
</dbReference>
<feature type="compositionally biased region" description="Polar residues" evidence="4">
    <location>
        <begin position="1398"/>
        <end position="1409"/>
    </location>
</feature>
<dbReference type="InterPro" id="IPR009091">
    <property type="entry name" value="RCC1/BLIP-II"/>
</dbReference>
<dbReference type="InterPro" id="IPR036770">
    <property type="entry name" value="Ankyrin_rpt-contain_sf"/>
</dbReference>
<feature type="compositionally biased region" description="Gly residues" evidence="4">
    <location>
        <begin position="1541"/>
        <end position="1550"/>
    </location>
</feature>
<feature type="compositionally biased region" description="Polar residues" evidence="4">
    <location>
        <begin position="1722"/>
        <end position="1734"/>
    </location>
</feature>
<dbReference type="Gene3D" id="2.130.10.30">
    <property type="entry name" value="Regulator of chromosome condensation 1/beta-lactamase-inhibitor protein II"/>
    <property type="match status" value="1"/>
</dbReference>
<sequence>MSSYLWKAYYEDDVDTFRQLLLQTTVYNARPGAGRGGNASAIIGSPGQLGTSPVYTTKGRKGGPATPGSGGHAVTLTKADVNWRDSTGLTLLHHAASSTAENAVDYATALIEHPFIDLYVQDAENGWTALHRAFYFGNVSIARLMLERDAGDALGKTTGHIHQTVGLVKVKDKEGHGPLDLYGATIKDRTLRPELAGRTRSGSGGSDEDRPAMVGDVDEDTGNAQIAYLSVDGDQLFTLGSNQNVSLGFGDQDDRQFPERINLRRPEHLIRRFYREHLDEHAKMWYTYDPSVQPRTAVPASGWIDDLPFLVRSRPLIIQDVHMAKLSTAVLTTDPEANLYMCGHGQGGRLGTGDEQTRFNFVCVEGGALAGKRIAVVALGQHHTLALSDEGETFSWGNNGHGQLGYSLPKVTSGDEDPISTIPRQIFGILKRESVEGIAASRIHSVAYTGSSLFTFGKNEGQLGIMDSDARSLETQVTPRKVAASLFPSPIQSVCAIEKATVCLLESHEIFVFANYGYAKVQFPLEGFSNYFLKSSFRVTTYDNAPNRIVKLTGGGDTVCAMSSRGEVYTLSISQRQDNLASASTTNPAKIRGAITTPQRIWSPKKSSMNARDVGVDADGSIILSTEEGSVWRRTKRANVKMSTTSAAGEYKPKDYKFSRVPGLTRVLAVRASAYGAFAAIRRDCDVLKTQVVVEDQALRKDLFPLLSLRRLIDGRELGDHDDNRHRFWQGSPKPDELKALRQAILESKDIEADLADLADRCFGDNSAKYDAVVMTSTSEIAIPVHRFMLTGRSKALRRGFRDLCETSTFTVPDLAMSELDEDGRAVVRFQGLDILTVIDFVLYLYTDSIIDFWHMTRFAPKMAHRFRQVRTELMKVASKLELAKLEPAVRQMVMPKPCLSMDLELAYVDPAYFYDGEVVVQLEDGEVRMHSALLRARCPFFEGMFMGRAGGRWLAGREVEEDINVDLTHISMKTFRIVQRHIYADTGEELFDEIVSIGLDDFLDTIMDVMSAANELMLDRLSQICQSVIGRYVNARNVCELLNAISPSSVHEFKDAALEYLCLNLEAMLQGHHLNALDEDLLVELDGIVRENQLACLPFARSGRAETLLHERHPELAETIARNRKRKIDRVTVRSKHQEIDSFVPGSLGDELSTSPMQQKARRRYSNAQSRAEPGKPSLKAKASAKDMMFAMDEEGSSEHGTPEQSPAIRPMTSPRGLEPIASSPPEDTWYDSKGKVLPSPRLGPQTSVSGVVTPRTPKSPPVAGKTLPTSGVPWTFTPLPAPKTDMRDIMAQDASRRTSSLSQELAAAGPGLPATPSSFSLGTAKVSQKERKRMQQSQQPPAAVPQSASKEMESASPATGKAGSPWQTVSAVRSPGLLPPLNEQSPSGSPKPASIRGSSTPQLTMRQTVAHPKPSPPPQKPIIGPGGQGALPQRSIPESKTPLSAETTRPAARHPPMPPVQQASNSKPIPQSIRHQPPPEPIMGLSMSEIVALELAAKEDIKAAVAKRDLSEIQAEQEFQEWWEKESARVQEAEQESAAGGGVGGSGASKGSARKRMPSPALSPQQNLNMVAMPTSPRQSSGGAGGGPARPPIMKRHSSQSSHGASRQVMSPSSAGEHHPLRHAVGARQRHAKMVLPRNHSSGRNLAKMGKQAAAAAAAGQHVQYADDGKRHARQRSHEGDSEIRLPGSLDESKPQLRRNVTSHELPRNRSATKLKKNLSHGQLSRLSSGKNLVSMAMQQKAPPSPGLKGRKGRAKSEELVLREKDLHEQEVELQRQQEERKASQQAGAPKRVGFAVGSVGDDSDDPEAAQMEGSGLQEDEWTEDSASASPLSTRLNTADNSRRPSVAVEKPPDQGEVKPQHPNISFHMTEVKQSKQPAERVQPTMPEADGTPAQSEEDEDDDGEEDEGEEDMPSPKSLPAAPTVKHELPSQEQEPESVLVETEAQPPPPHIRSPLHTAKEHSDPVAKRLTSAQLPAPALVSSVNALDDMHSARGSPAPSLRSTRSITGHDGAADHDKGQDFISRFLPSTSHPLTGSGSNTAMNTPKMGSFQGHTPEEEGTLERAKTAGATFHAGPVSPGSTRSASSGATTPALGRSRIELKMMQDKALADREAAAERQPLVPHHFYDRRNESLKSYLNLMALNDSKSGLRAANEVPLGPEIFQGRFKAVNMELKVVQQYRDPTAEAVRRLQKCRSSKLGKRMSPQKLAAQLKTSKSAVTLPSRTRPSAAEPSKLSTSASPPKGTPPVGAQAKSDSPQKTLPLQSSMSAIQMPGGGERRAPRRRVSFAGAEPEMRYYDGGEGDEDMGPDAMARMLWDSVGR</sequence>
<feature type="region of interest" description="Disordered" evidence="4">
    <location>
        <begin position="2074"/>
        <end position="2095"/>
    </location>
</feature>
<dbReference type="CDD" id="cd18500">
    <property type="entry name" value="BACK_IBtk"/>
    <property type="match status" value="1"/>
</dbReference>
<evidence type="ECO:0000256" key="4">
    <source>
        <dbReference type="SAM" id="MobiDB-lite"/>
    </source>
</evidence>
<dbReference type="Pfam" id="PF00651">
    <property type="entry name" value="BTB"/>
    <property type="match status" value="1"/>
</dbReference>
<feature type="compositionally biased region" description="Polar residues" evidence="4">
    <location>
        <begin position="2029"/>
        <end position="2046"/>
    </location>
</feature>
<feature type="compositionally biased region" description="Polar residues" evidence="4">
    <location>
        <begin position="2214"/>
        <end position="2228"/>
    </location>
</feature>
<dbReference type="PANTHER" id="PTHR22872">
    <property type="entry name" value="BTK-BINDING PROTEIN-RELATED"/>
    <property type="match status" value="1"/>
</dbReference>
<feature type="region of interest" description="Disordered" evidence="4">
    <location>
        <begin position="1143"/>
        <end position="1485"/>
    </location>
</feature>
<feature type="compositionally biased region" description="Low complexity" evidence="4">
    <location>
        <begin position="1307"/>
        <end position="1316"/>
    </location>
</feature>
<dbReference type="InterPro" id="IPR000408">
    <property type="entry name" value="Reg_chr_condens"/>
</dbReference>
<organism evidence="6 7">
    <name type="scientific">Friedmanniomyces simplex</name>
    <dbReference type="NCBI Taxonomy" id="329884"/>
    <lineage>
        <taxon>Eukaryota</taxon>
        <taxon>Fungi</taxon>
        <taxon>Dikarya</taxon>
        <taxon>Ascomycota</taxon>
        <taxon>Pezizomycotina</taxon>
        <taxon>Dothideomycetes</taxon>
        <taxon>Dothideomycetidae</taxon>
        <taxon>Mycosphaerellales</taxon>
        <taxon>Teratosphaeriaceae</taxon>
        <taxon>Friedmanniomyces</taxon>
    </lineage>
</organism>
<feature type="region of interest" description="Disordered" evidence="4">
    <location>
        <begin position="1992"/>
        <end position="2046"/>
    </location>
</feature>
<feature type="compositionally biased region" description="Polar residues" evidence="4">
    <location>
        <begin position="1827"/>
        <end position="1842"/>
    </location>
</feature>
<dbReference type="PROSITE" id="PS50097">
    <property type="entry name" value="BTB"/>
    <property type="match status" value="1"/>
</dbReference>
<dbReference type="OrthoDB" id="1893551at2759"/>
<dbReference type="STRING" id="329884.A0A4U0XIS2"/>
<evidence type="ECO:0000256" key="3">
    <source>
        <dbReference type="PROSITE-ProRule" id="PRU00235"/>
    </source>
</evidence>
<evidence type="ECO:0000259" key="5">
    <source>
        <dbReference type="PROSITE" id="PS50097"/>
    </source>
</evidence>
<evidence type="ECO:0000313" key="6">
    <source>
        <dbReference type="EMBL" id="TKA76067.1"/>
    </source>
</evidence>
<feature type="region of interest" description="Disordered" evidence="4">
    <location>
        <begin position="193"/>
        <end position="213"/>
    </location>
</feature>
<feature type="region of interest" description="Disordered" evidence="4">
    <location>
        <begin position="2198"/>
        <end position="2311"/>
    </location>
</feature>
<feature type="compositionally biased region" description="Polar residues" evidence="4">
    <location>
        <begin position="1438"/>
        <end position="1449"/>
    </location>
</feature>
<dbReference type="SMART" id="SM00248">
    <property type="entry name" value="ANK"/>
    <property type="match status" value="2"/>
</dbReference>
<gene>
    <name evidence="6" type="ORF">B0A55_05704</name>
</gene>
<dbReference type="InterPro" id="IPR000210">
    <property type="entry name" value="BTB/POZ_dom"/>
</dbReference>
<dbReference type="InterPro" id="IPR011333">
    <property type="entry name" value="SKP1/BTB/POZ_sf"/>
</dbReference>
<evidence type="ECO:0000313" key="7">
    <source>
        <dbReference type="Proteomes" id="UP000309340"/>
    </source>
</evidence>
<dbReference type="Pfam" id="PF12796">
    <property type="entry name" value="Ank_2"/>
    <property type="match status" value="1"/>
</dbReference>
<dbReference type="InterPro" id="IPR002110">
    <property type="entry name" value="Ankyrin_rpt"/>
</dbReference>
<feature type="compositionally biased region" description="Polar residues" evidence="4">
    <location>
        <begin position="1601"/>
        <end position="1616"/>
    </location>
</feature>
<feature type="region of interest" description="Disordered" evidence="4">
    <location>
        <begin position="1525"/>
        <end position="1976"/>
    </location>
</feature>
<dbReference type="SUPFAM" id="SSF48403">
    <property type="entry name" value="Ankyrin repeat"/>
    <property type="match status" value="1"/>
</dbReference>
<feature type="compositionally biased region" description="Basic and acidic residues" evidence="4">
    <location>
        <begin position="1525"/>
        <end position="1534"/>
    </location>
</feature>
<dbReference type="Proteomes" id="UP000309340">
    <property type="component" value="Unassembled WGS sequence"/>
</dbReference>
<feature type="compositionally biased region" description="Low complexity" evidence="4">
    <location>
        <begin position="1337"/>
        <end position="1351"/>
    </location>
</feature>
<dbReference type="PROSITE" id="PS50088">
    <property type="entry name" value="ANK_REPEAT"/>
    <property type="match status" value="1"/>
</dbReference>
<feature type="compositionally biased region" description="Acidic residues" evidence="4">
    <location>
        <begin position="1898"/>
        <end position="1915"/>
    </location>
</feature>
<evidence type="ECO:0000256" key="2">
    <source>
        <dbReference type="PROSITE-ProRule" id="PRU00023"/>
    </source>
</evidence>
<feature type="repeat" description="RCC1" evidence="3">
    <location>
        <begin position="337"/>
        <end position="390"/>
    </location>
</feature>
<evidence type="ECO:0000256" key="1">
    <source>
        <dbReference type="ARBA" id="ARBA00022737"/>
    </source>
</evidence>
<feature type="compositionally biased region" description="Basic and acidic residues" evidence="4">
    <location>
        <begin position="1757"/>
        <end position="1785"/>
    </location>
</feature>
<keyword evidence="1" id="KW-0677">Repeat</keyword>
<dbReference type="Gene3D" id="3.30.710.10">
    <property type="entry name" value="Potassium Channel Kv1.1, Chain A"/>
    <property type="match status" value="2"/>
</dbReference>
<protein>
    <recommendedName>
        <fullName evidence="5">BTB domain-containing protein</fullName>
    </recommendedName>
</protein>
<dbReference type="EMBL" id="NAJQ01000174">
    <property type="protein sequence ID" value="TKA76067.1"/>
    <property type="molecule type" value="Genomic_DNA"/>
</dbReference>
<feature type="compositionally biased region" description="Low complexity" evidence="4">
    <location>
        <begin position="2080"/>
        <end position="2095"/>
    </location>
</feature>
<feature type="compositionally biased region" description="Basic and acidic residues" evidence="4">
    <location>
        <begin position="1853"/>
        <end position="1862"/>
    </location>
</feature>
<feature type="compositionally biased region" description="Polar residues" evidence="4">
    <location>
        <begin position="2255"/>
        <end position="2271"/>
    </location>
</feature>
<reference evidence="6 7" key="1">
    <citation type="submission" date="2017-03" db="EMBL/GenBank/DDBJ databases">
        <title>Genomes of endolithic fungi from Antarctica.</title>
        <authorList>
            <person name="Coleine C."/>
            <person name="Masonjones S."/>
            <person name="Stajich J.E."/>
        </authorList>
    </citation>
    <scope>NUCLEOTIDE SEQUENCE [LARGE SCALE GENOMIC DNA]</scope>
    <source>
        <strain evidence="6 7">CCFEE 5184</strain>
    </source>
</reference>
<dbReference type="PROSITE" id="PS50297">
    <property type="entry name" value="ANK_REP_REGION"/>
    <property type="match status" value="1"/>
</dbReference>
<feature type="domain" description="BTB" evidence="5">
    <location>
        <begin position="917"/>
        <end position="986"/>
    </location>
</feature>
<dbReference type="PROSITE" id="PS50012">
    <property type="entry name" value="RCC1_3"/>
    <property type="match status" value="2"/>
</dbReference>
<dbReference type="SUPFAM" id="SSF50985">
    <property type="entry name" value="RCC1/BLIP-II"/>
    <property type="match status" value="1"/>
</dbReference>
<proteinExistence type="predicted"/>
<name>A0A4U0XIS2_9PEZI</name>
<feature type="repeat" description="RCC1" evidence="3">
    <location>
        <begin position="391"/>
        <end position="451"/>
    </location>
</feature>
<keyword evidence="2" id="KW-0040">ANK repeat</keyword>
<keyword evidence="7" id="KW-1185">Reference proteome</keyword>
<dbReference type="SUPFAM" id="SSF54695">
    <property type="entry name" value="POZ domain"/>
    <property type="match status" value="1"/>
</dbReference>